<evidence type="ECO:0000313" key="5">
    <source>
        <dbReference type="Proteomes" id="UP000285146"/>
    </source>
</evidence>
<dbReference type="PROSITE" id="PS50821">
    <property type="entry name" value="PAZ"/>
    <property type="match status" value="1"/>
</dbReference>
<dbReference type="CDD" id="cd02846">
    <property type="entry name" value="PAZ_argonaute_like"/>
    <property type="match status" value="1"/>
</dbReference>
<evidence type="ECO:0000259" key="3">
    <source>
        <dbReference type="PROSITE" id="PS50822"/>
    </source>
</evidence>
<dbReference type="Gene3D" id="3.40.50.2300">
    <property type="match status" value="1"/>
</dbReference>
<dbReference type="AlphaFoldDB" id="A0A423WVR8"/>
<dbReference type="Pfam" id="PF02170">
    <property type="entry name" value="PAZ"/>
    <property type="match status" value="1"/>
</dbReference>
<proteinExistence type="predicted"/>
<dbReference type="InterPro" id="IPR036397">
    <property type="entry name" value="RNaseH_sf"/>
</dbReference>
<dbReference type="InterPro" id="IPR003165">
    <property type="entry name" value="Piwi"/>
</dbReference>
<dbReference type="PROSITE" id="PS50822">
    <property type="entry name" value="PIWI"/>
    <property type="match status" value="1"/>
</dbReference>
<dbReference type="InParanoid" id="A0A423WVR8"/>
<dbReference type="Pfam" id="PF02171">
    <property type="entry name" value="Piwi"/>
    <property type="match status" value="1"/>
</dbReference>
<dbReference type="Proteomes" id="UP000285146">
    <property type="component" value="Unassembled WGS sequence"/>
</dbReference>
<gene>
    <name evidence="4" type="ORF">VPNG_06789</name>
</gene>
<feature type="compositionally biased region" description="Gly residues" evidence="1">
    <location>
        <begin position="1"/>
        <end position="15"/>
    </location>
</feature>
<dbReference type="CDD" id="cd04657">
    <property type="entry name" value="Piwi_ago-like"/>
    <property type="match status" value="1"/>
</dbReference>
<dbReference type="OrthoDB" id="10252740at2759"/>
<dbReference type="GO" id="GO:0003723">
    <property type="term" value="F:RNA binding"/>
    <property type="evidence" value="ECO:0007669"/>
    <property type="project" value="InterPro"/>
</dbReference>
<feature type="domain" description="Piwi" evidence="3">
    <location>
        <begin position="574"/>
        <end position="891"/>
    </location>
</feature>
<dbReference type="InterPro" id="IPR045246">
    <property type="entry name" value="Piwi_ago-like"/>
</dbReference>
<reference evidence="4 5" key="1">
    <citation type="submission" date="2015-09" db="EMBL/GenBank/DDBJ databases">
        <title>Host preference determinants of Valsa canker pathogens revealed by comparative genomics.</title>
        <authorList>
            <person name="Yin Z."/>
            <person name="Huang L."/>
        </authorList>
    </citation>
    <scope>NUCLEOTIDE SEQUENCE [LARGE SCALE GENOMIC DNA]</scope>
    <source>
        <strain evidence="4 5">SXYLt</strain>
    </source>
</reference>
<organism evidence="4 5">
    <name type="scientific">Cytospora leucostoma</name>
    <dbReference type="NCBI Taxonomy" id="1230097"/>
    <lineage>
        <taxon>Eukaryota</taxon>
        <taxon>Fungi</taxon>
        <taxon>Dikarya</taxon>
        <taxon>Ascomycota</taxon>
        <taxon>Pezizomycotina</taxon>
        <taxon>Sordariomycetes</taxon>
        <taxon>Sordariomycetidae</taxon>
        <taxon>Diaporthales</taxon>
        <taxon>Cytosporaceae</taxon>
        <taxon>Cytospora</taxon>
    </lineage>
</organism>
<dbReference type="InterPro" id="IPR032474">
    <property type="entry name" value="Argonaute_N"/>
</dbReference>
<protein>
    <recommendedName>
        <fullName evidence="6">Piwi domain-containing protein</fullName>
    </recommendedName>
</protein>
<dbReference type="InterPro" id="IPR014811">
    <property type="entry name" value="ArgoL1"/>
</dbReference>
<dbReference type="Pfam" id="PF08699">
    <property type="entry name" value="ArgoL1"/>
    <property type="match status" value="1"/>
</dbReference>
<dbReference type="InterPro" id="IPR036085">
    <property type="entry name" value="PAZ_dom_sf"/>
</dbReference>
<dbReference type="STRING" id="1230097.A0A423WVR8"/>
<accession>A0A423WVR8</accession>
<dbReference type="PANTHER" id="PTHR22891">
    <property type="entry name" value="EUKARYOTIC TRANSLATION INITIATION FACTOR 2C"/>
    <property type="match status" value="1"/>
</dbReference>
<dbReference type="Gene3D" id="2.170.260.10">
    <property type="entry name" value="paz domain"/>
    <property type="match status" value="1"/>
</dbReference>
<dbReference type="InterPro" id="IPR012337">
    <property type="entry name" value="RNaseH-like_sf"/>
</dbReference>
<dbReference type="SMART" id="SM01163">
    <property type="entry name" value="DUF1785"/>
    <property type="match status" value="1"/>
</dbReference>
<dbReference type="Pfam" id="PF16486">
    <property type="entry name" value="ArgoN"/>
    <property type="match status" value="1"/>
</dbReference>
<dbReference type="SMART" id="SM00950">
    <property type="entry name" value="Piwi"/>
    <property type="match status" value="1"/>
</dbReference>
<sequence length="937" mass="103473">MSGRGGRQGGGGTSHGGKQVYRPPGGVPPLNPRVMSLESGFASSLSLSNLDLTEQALPPRPGFGTQGKKAIVWANFVELMVDSKLVLHTYRIEVEPKIIGRKLTHLLKLFFGGPDCVRLRGKIATDFKSTMISFIRLPEGNFNVRDLSEGEDETDHPAPAYHIHVRYTNQLPIATLLAYLDPSQPVGDFDKAATLQALNIVLNHYCKSTDGLITVGSKTFPLGANERITDLGNGLQAIRGFYSSVRAATGRILVNVNVSYKAFFQPGPLDVLMKLLARANLRDYELERALKGLAIKVTHLSKRGKSGVEIPRIRSIAGFASIADGRGSQQRQPRVPVFGAGPTQVAFWQEDQHRYTTVYEFFQNKYGIKLKHANLPVVNVGSKDKPVYLPPEQCEVVLGQSASRVKLDASQTTRMLGVAVNKPFVNAPTIVDIGLQAVGLAPQNELLSQFRIKANPSLITAAARVLLEPRVLYSNKAARLNHSRAWNLMGQKLSVPATIKTWGWLVVDLPGQQSWCGFSGEPEVIKTLQAFHRVMNSMGIKIGPPNSGRRIQLTNLDDHQLDVMLTGAAGAFAFLYIILPDKTPVYNRIKHLCDVKLGLINVCCIGRLFKKSDDQYFRNVALKINAKCGGQNQAVDPTRLHLIAQGETMVVGMDVTHPSPGSSGHAPSVAAMVASIDPKLGQYPSVCKIQHKSRQEMVSELKDMLKSRLQLWKTKGKNPTFPQNIVVYRDGVSEGQYHLVKEIELPQLRQACDELYSAANQSRPRITIVIVTKRHHRRFYPTAEAMADNGSNCEAGTVIDRGFTEARNWDFCIIPHTALKGTAIPAYYFVVHDEIFRTSHRGTSKLGPADTLEDLTQSLSYISARSTKPVSICAPADYADLACERARCYLSHLFDPSARSESGFSQRSGVVEHERQRLQLHEEITLHKKTEDVMVYI</sequence>
<dbReference type="EMBL" id="LKEB01000037">
    <property type="protein sequence ID" value="ROW07565.1"/>
    <property type="molecule type" value="Genomic_DNA"/>
</dbReference>
<evidence type="ECO:0000259" key="2">
    <source>
        <dbReference type="PROSITE" id="PS50821"/>
    </source>
</evidence>
<feature type="domain" description="PAZ" evidence="2">
    <location>
        <begin position="271"/>
        <end position="398"/>
    </location>
</feature>
<name>A0A423WVR8_9PEZI</name>
<keyword evidence="5" id="KW-1185">Reference proteome</keyword>
<dbReference type="SUPFAM" id="SSF53098">
    <property type="entry name" value="Ribonuclease H-like"/>
    <property type="match status" value="1"/>
</dbReference>
<feature type="region of interest" description="Disordered" evidence="1">
    <location>
        <begin position="1"/>
        <end position="29"/>
    </location>
</feature>
<dbReference type="SUPFAM" id="SSF101690">
    <property type="entry name" value="PAZ domain"/>
    <property type="match status" value="1"/>
</dbReference>
<evidence type="ECO:0008006" key="6">
    <source>
        <dbReference type="Google" id="ProtNLM"/>
    </source>
</evidence>
<dbReference type="InterPro" id="IPR003100">
    <property type="entry name" value="PAZ_dom"/>
</dbReference>
<dbReference type="Gene3D" id="3.30.420.10">
    <property type="entry name" value="Ribonuclease H-like superfamily/Ribonuclease H"/>
    <property type="match status" value="1"/>
</dbReference>
<evidence type="ECO:0000313" key="4">
    <source>
        <dbReference type="EMBL" id="ROW07565.1"/>
    </source>
</evidence>
<comment type="caution">
    <text evidence="4">The sequence shown here is derived from an EMBL/GenBank/DDBJ whole genome shotgun (WGS) entry which is preliminary data.</text>
</comment>
<evidence type="ECO:0000256" key="1">
    <source>
        <dbReference type="SAM" id="MobiDB-lite"/>
    </source>
</evidence>